<name>A0A9X7UV04_9GAMM</name>
<dbReference type="SMART" id="SM00028">
    <property type="entry name" value="TPR"/>
    <property type="match status" value="3"/>
</dbReference>
<feature type="signal peptide" evidence="2">
    <location>
        <begin position="1"/>
        <end position="19"/>
    </location>
</feature>
<accession>A0A9X7UV04</accession>
<dbReference type="RefSeq" id="WP_228344219.1">
    <property type="nucleotide sequence ID" value="NZ_CP046056.1"/>
</dbReference>
<keyword evidence="2" id="KW-0732">Signal</keyword>
<dbReference type="SUPFAM" id="SSF48452">
    <property type="entry name" value="TPR-like"/>
    <property type="match status" value="2"/>
</dbReference>
<dbReference type="Gene3D" id="1.25.40.10">
    <property type="entry name" value="Tetratricopeptide repeat domain"/>
    <property type="match status" value="3"/>
</dbReference>
<dbReference type="PROSITE" id="PS50005">
    <property type="entry name" value="TPR"/>
    <property type="match status" value="1"/>
</dbReference>
<evidence type="ECO:0000313" key="4">
    <source>
        <dbReference type="Proteomes" id="UP000596074"/>
    </source>
</evidence>
<organism evidence="3 4">
    <name type="scientific">Venatoribacter cucullus</name>
    <dbReference type="NCBI Taxonomy" id="2661630"/>
    <lineage>
        <taxon>Bacteria</taxon>
        <taxon>Pseudomonadati</taxon>
        <taxon>Pseudomonadota</taxon>
        <taxon>Gammaproteobacteria</taxon>
        <taxon>Oceanospirillales</taxon>
        <taxon>Oceanospirillaceae</taxon>
        <taxon>Venatoribacter</taxon>
    </lineage>
</organism>
<evidence type="ECO:0000256" key="1">
    <source>
        <dbReference type="PROSITE-ProRule" id="PRU00339"/>
    </source>
</evidence>
<dbReference type="KEGG" id="vcw:GJQ55_06700"/>
<feature type="repeat" description="TPR" evidence="1">
    <location>
        <begin position="65"/>
        <end position="98"/>
    </location>
</feature>
<feature type="chain" id="PRO_5040867273" description="Tetratricopeptide repeat protein" evidence="2">
    <location>
        <begin position="20"/>
        <end position="422"/>
    </location>
</feature>
<dbReference type="InterPro" id="IPR011990">
    <property type="entry name" value="TPR-like_helical_dom_sf"/>
</dbReference>
<proteinExistence type="predicted"/>
<evidence type="ECO:0000313" key="3">
    <source>
        <dbReference type="EMBL" id="QQD24182.1"/>
    </source>
</evidence>
<dbReference type="AlphaFoldDB" id="A0A9X7UV04"/>
<reference evidence="3 4" key="1">
    <citation type="submission" date="2019-11" db="EMBL/GenBank/DDBJ databases">
        <title>Venatorbacter sp. nov. a predator of Campylobacter and other Gram-negative bacteria.</title>
        <authorList>
            <person name="Saeedi A."/>
            <person name="Cummings N.J."/>
            <person name="Connerton I.F."/>
            <person name="Connerton P.L."/>
        </authorList>
    </citation>
    <scope>NUCLEOTIDE SEQUENCE [LARGE SCALE GENOMIC DNA]</scope>
    <source>
        <strain evidence="3">XL5</strain>
    </source>
</reference>
<keyword evidence="4" id="KW-1185">Reference proteome</keyword>
<protein>
    <recommendedName>
        <fullName evidence="5">Tetratricopeptide repeat protein</fullName>
    </recommendedName>
</protein>
<dbReference type="EMBL" id="CP046056">
    <property type="protein sequence ID" value="QQD24182.1"/>
    <property type="molecule type" value="Genomic_DNA"/>
</dbReference>
<sequence length="422" mass="48097">MRLIPLLLCWLSLSLNVVAQDMTLSPATYNALNKIQEQLGAQQLTEAEAGLHKLEEQLAPGFGLALVHQLHGQLHLIKEESEQALEHFRRALALNVLSPAQESAIATTTAQILLQLERPDDALAELEPRLERLLQREQEDRKKRRKGEGDVRYVQPMSLITVGTAYQMRKKYQPSIRWLKKGIKRSDSPRESWLLMLMVALYQEKLYAETALVLDDLIRLNPGKEDYWQQQASVYQIMEQQALALRTLELGYAAGHIKKPDSILQLVQLLISENLPERAGRILQQHLNNKTLELTERNWRLLAAAWQQGRERSKAVAAMRTASTFMQDGSLLYRAAQLQLQDAEYRGALTDAEAALKQGLPERDKARTLMLAASSAYELQDFNTARRYFQQALTYADTAANARSWLDYLAMLEQYQEVAVSY</sequence>
<keyword evidence="1" id="KW-0802">TPR repeat</keyword>
<dbReference type="Proteomes" id="UP000596074">
    <property type="component" value="Chromosome"/>
</dbReference>
<evidence type="ECO:0000256" key="2">
    <source>
        <dbReference type="SAM" id="SignalP"/>
    </source>
</evidence>
<evidence type="ECO:0008006" key="5">
    <source>
        <dbReference type="Google" id="ProtNLM"/>
    </source>
</evidence>
<dbReference type="InterPro" id="IPR019734">
    <property type="entry name" value="TPR_rpt"/>
</dbReference>
<gene>
    <name evidence="3" type="ORF">GJQ55_06700</name>
</gene>